<protein>
    <submittedName>
        <fullName evidence="1">Uncharacterized protein</fullName>
    </submittedName>
</protein>
<dbReference type="Proteomes" id="UP001200513">
    <property type="component" value="Chromosome"/>
</dbReference>
<organism evidence="1">
    <name type="scientific">Candidatus Heimdallarchaeum endolithica</name>
    <dbReference type="NCBI Taxonomy" id="2876572"/>
    <lineage>
        <taxon>Archaea</taxon>
        <taxon>Promethearchaeati</taxon>
        <taxon>Candidatus Heimdallarchaeota</taxon>
        <taxon>Candidatus Heimdallarchaeia (ex Rinke et al. 2021) (nom. nud.)</taxon>
        <taxon>Candidatus Heimdallarchaeales</taxon>
        <taxon>Candidatus Heimdallarchaeaceae</taxon>
        <taxon>Candidatus Heimdallarchaeum</taxon>
    </lineage>
</organism>
<proteinExistence type="predicted"/>
<dbReference type="EMBL" id="CP084167">
    <property type="protein sequence ID" value="UJG43983.1"/>
    <property type="molecule type" value="Genomic_DNA"/>
</dbReference>
<evidence type="ECO:0000313" key="1">
    <source>
        <dbReference type="EMBL" id="UJG43983.1"/>
    </source>
</evidence>
<sequence length="291" mass="34776">MLFFKKIKRIIILKKFFNVQNQQLNEFFEKTEELKQKKVSIIDFNNTLNPIIGKINQIIENHPKSKVLKKTMKKRWSRLLWKKKGNAKEIEKTLVNITIILDKLDSSIFKNFEDEIDNLLEDIMEVDYAYDKLDEIKQMINNFDTLLEKMISIFNFYALLISNEAIKNFDDSIEKIENETLKWKTEIDTYEILKEAIEERAEKINRLKVFNDLFVKLENITITELMEKLYFENRENLEKWLLENIPTNNFTIDGEILSFNKKVSRNEIAEAIDSLLEDYEKWIKQGIGKKV</sequence>
<reference evidence="1" key="1">
    <citation type="journal article" date="2022" name="Nat. Microbiol.">
        <title>Unique mobile elements and scalable gene flow at the prokaryote-eukaryote boundary revealed by circularized Asgard archaea genomes.</title>
        <authorList>
            <person name="Wu F."/>
            <person name="Speth D.R."/>
            <person name="Philosof A."/>
            <person name="Cremiere A."/>
            <person name="Narayanan A."/>
            <person name="Barco R.A."/>
            <person name="Connon S.A."/>
            <person name="Amend J.P."/>
            <person name="Antoshechkin I.A."/>
            <person name="Orphan V.J."/>
        </authorList>
    </citation>
    <scope>NUCLEOTIDE SEQUENCE</scope>
    <source>
        <strain evidence="1">PR6</strain>
    </source>
</reference>
<accession>A0A9Y1BRQ2</accession>
<gene>
    <name evidence="1" type="ORF">K9W46_02085</name>
</gene>
<name>A0A9Y1BRQ2_9ARCH</name>
<dbReference type="AlphaFoldDB" id="A0A9Y1BRQ2"/>